<gene>
    <name evidence="2" type="ORF">ACFOUW_06130</name>
</gene>
<dbReference type="EMBL" id="JBHRZH010000005">
    <property type="protein sequence ID" value="MFC3760406.1"/>
    <property type="molecule type" value="Genomic_DNA"/>
</dbReference>
<evidence type="ECO:0000313" key="2">
    <source>
        <dbReference type="EMBL" id="MFC3760406.1"/>
    </source>
</evidence>
<evidence type="ECO:0000256" key="1">
    <source>
        <dbReference type="SAM" id="Phobius"/>
    </source>
</evidence>
<protein>
    <submittedName>
        <fullName evidence="2">Uncharacterized protein</fullName>
    </submittedName>
</protein>
<dbReference type="Proteomes" id="UP001595699">
    <property type="component" value="Unassembled WGS sequence"/>
</dbReference>
<reference evidence="3" key="1">
    <citation type="journal article" date="2019" name="Int. J. Syst. Evol. Microbiol.">
        <title>The Global Catalogue of Microorganisms (GCM) 10K type strain sequencing project: providing services to taxonomists for standard genome sequencing and annotation.</title>
        <authorList>
            <consortium name="The Broad Institute Genomics Platform"/>
            <consortium name="The Broad Institute Genome Sequencing Center for Infectious Disease"/>
            <person name="Wu L."/>
            <person name="Ma J."/>
        </authorList>
    </citation>
    <scope>NUCLEOTIDE SEQUENCE [LARGE SCALE GENOMIC DNA]</scope>
    <source>
        <strain evidence="3">CGMCC 4.7241</strain>
    </source>
</reference>
<keyword evidence="1" id="KW-0812">Transmembrane</keyword>
<evidence type="ECO:0000313" key="3">
    <source>
        <dbReference type="Proteomes" id="UP001595699"/>
    </source>
</evidence>
<dbReference type="RefSeq" id="WP_205122545.1">
    <property type="nucleotide sequence ID" value="NZ_JAFBCM010000001.1"/>
</dbReference>
<comment type="caution">
    <text evidence="2">The sequence shown here is derived from an EMBL/GenBank/DDBJ whole genome shotgun (WGS) entry which is preliminary data.</text>
</comment>
<accession>A0ABV7Y556</accession>
<keyword evidence="1" id="KW-0472">Membrane</keyword>
<sequence>MQWNRDALSDEPDVAALEERPPRHWPGWLVRLLIALGVVAVALFVFWRLTADQARAEFQQVRMVSRYVAELDVGATNLTSGDLYVLPRLAEKEGFDVDTSRVMLGDRRSDVATTRVTVVDCEQAAAHGSEPLDLAMLTGPYTGSRDTIRVRGELPTWSALIPPVCEDTPDRGVASVSNVRVVVASQGEAQVAVRFQNTGGRPLTYARVAVPKSVGRVSRDPAKPDGALKPGQTAEVVLRLTRAGCTANGDGPAMATMTYLGGEEIQVQLDTSWTNLLGTCPGAHDGHLGGGDFGG</sequence>
<keyword evidence="3" id="KW-1185">Reference proteome</keyword>
<organism evidence="2 3">
    <name type="scientific">Tenggerimyces flavus</name>
    <dbReference type="NCBI Taxonomy" id="1708749"/>
    <lineage>
        <taxon>Bacteria</taxon>
        <taxon>Bacillati</taxon>
        <taxon>Actinomycetota</taxon>
        <taxon>Actinomycetes</taxon>
        <taxon>Propionibacteriales</taxon>
        <taxon>Nocardioidaceae</taxon>
        <taxon>Tenggerimyces</taxon>
    </lineage>
</organism>
<proteinExistence type="predicted"/>
<name>A0ABV7Y556_9ACTN</name>
<feature type="transmembrane region" description="Helical" evidence="1">
    <location>
        <begin position="28"/>
        <end position="47"/>
    </location>
</feature>
<keyword evidence="1" id="KW-1133">Transmembrane helix</keyword>